<dbReference type="Proteomes" id="UP000786989">
    <property type="component" value="Unassembled WGS sequence"/>
</dbReference>
<dbReference type="EMBL" id="DYWI01000020">
    <property type="protein sequence ID" value="HJF64728.1"/>
    <property type="molecule type" value="Genomic_DNA"/>
</dbReference>
<dbReference type="AlphaFoldDB" id="A0A9D3A0N7"/>
<reference evidence="1" key="1">
    <citation type="journal article" date="2021" name="PeerJ">
        <title>Extensive microbial diversity within the chicken gut microbiome revealed by metagenomics and culture.</title>
        <authorList>
            <person name="Gilroy R."/>
            <person name="Ravi A."/>
            <person name="Getino M."/>
            <person name="Pursley I."/>
            <person name="Horton D.L."/>
            <person name="Alikhan N.F."/>
            <person name="Baker D."/>
            <person name="Gharbi K."/>
            <person name="Hall N."/>
            <person name="Watson M."/>
            <person name="Adriaenssens E.M."/>
            <person name="Foster-Nyarko E."/>
            <person name="Jarju S."/>
            <person name="Secka A."/>
            <person name="Antonio M."/>
            <person name="Oren A."/>
            <person name="Chaudhuri R.R."/>
            <person name="La Ragione R."/>
            <person name="Hildebrand F."/>
            <person name="Pallen M.J."/>
        </authorList>
    </citation>
    <scope>NUCLEOTIDE SEQUENCE</scope>
    <source>
        <strain evidence="1">ChiGjej6B6-11269</strain>
    </source>
</reference>
<accession>A0A9D3A0N7</accession>
<evidence type="ECO:0000313" key="1">
    <source>
        <dbReference type="EMBL" id="HJF64728.1"/>
    </source>
</evidence>
<protein>
    <submittedName>
        <fullName evidence="1">Uncharacterized protein</fullName>
    </submittedName>
</protein>
<reference evidence="1" key="2">
    <citation type="submission" date="2021-09" db="EMBL/GenBank/DDBJ databases">
        <authorList>
            <person name="Gilroy R."/>
        </authorList>
    </citation>
    <scope>NUCLEOTIDE SEQUENCE</scope>
    <source>
        <strain evidence="1">ChiGjej6B6-11269</strain>
    </source>
</reference>
<name>A0A9D3A0N7_9ACTN</name>
<feature type="non-terminal residue" evidence="1">
    <location>
        <position position="1"/>
    </location>
</feature>
<comment type="caution">
    <text evidence="1">The sequence shown here is derived from an EMBL/GenBank/DDBJ whole genome shotgun (WGS) entry which is preliminary data.</text>
</comment>
<proteinExistence type="predicted"/>
<evidence type="ECO:0000313" key="2">
    <source>
        <dbReference type="Proteomes" id="UP000786989"/>
    </source>
</evidence>
<gene>
    <name evidence="1" type="ORF">K8U77_01235</name>
</gene>
<organism evidence="1 2">
    <name type="scientific">Slackia equolifaciens</name>
    <dbReference type="NCBI Taxonomy" id="498718"/>
    <lineage>
        <taxon>Bacteria</taxon>
        <taxon>Bacillati</taxon>
        <taxon>Actinomycetota</taxon>
        <taxon>Coriobacteriia</taxon>
        <taxon>Eggerthellales</taxon>
        <taxon>Eggerthellaceae</taxon>
        <taxon>Slackia</taxon>
    </lineage>
</organism>
<sequence>GFPFSRQSPSGSSSRKELSYLTERVRLSMREKAKCSDQLGNQPACLPDSIEKNSNWGLPNKSDASIILSRA</sequence>